<name>A0A455UE62_9GAMM</name>
<dbReference type="Gene3D" id="3.40.50.300">
    <property type="entry name" value="P-loop containing nucleotide triphosphate hydrolases"/>
    <property type="match status" value="1"/>
</dbReference>
<dbReference type="Proteomes" id="UP000320231">
    <property type="component" value="Chromosome"/>
</dbReference>
<dbReference type="InterPro" id="IPR027417">
    <property type="entry name" value="P-loop_NTPase"/>
</dbReference>
<feature type="domain" description="CRISPR-associated nuclease/helicase Cas3" evidence="6">
    <location>
        <begin position="22"/>
        <end position="95"/>
    </location>
</feature>
<evidence type="ECO:0000259" key="6">
    <source>
        <dbReference type="Pfam" id="PF22590"/>
    </source>
</evidence>
<dbReference type="GO" id="GO:0005524">
    <property type="term" value="F:ATP binding"/>
    <property type="evidence" value="ECO:0007669"/>
    <property type="project" value="UniProtKB-KW"/>
</dbReference>
<proteinExistence type="predicted"/>
<dbReference type="AlphaFoldDB" id="A0A455UE62"/>
<dbReference type="EMBL" id="AP019514">
    <property type="protein sequence ID" value="BBI62901.1"/>
    <property type="molecule type" value="Genomic_DNA"/>
</dbReference>
<organism evidence="7 8">
    <name type="scientific">Vreelandella sulfidaeris</name>
    <dbReference type="NCBI Taxonomy" id="115553"/>
    <lineage>
        <taxon>Bacteria</taxon>
        <taxon>Pseudomonadati</taxon>
        <taxon>Pseudomonadota</taxon>
        <taxon>Gammaproteobacteria</taxon>
        <taxon>Oceanospirillales</taxon>
        <taxon>Halomonadaceae</taxon>
        <taxon>Vreelandella</taxon>
    </lineage>
</organism>
<dbReference type="InterPro" id="IPR054712">
    <property type="entry name" value="Cas3-like_dom"/>
</dbReference>
<keyword evidence="4" id="KW-0067">ATP-binding</keyword>
<sequence length="101" mass="11339">MTVRHTGSLDDAQLRDELLDVEQVLCIVNNRRHARALYESIAEQPGAFHLTTAMCAVHRRQVLHHIRETLEKGKPCRVVSTSLIEAGVDVDFPRVLRAEAG</sequence>
<dbReference type="KEGG" id="hsr:HSBAA_42070"/>
<dbReference type="GO" id="GO:0051607">
    <property type="term" value="P:defense response to virus"/>
    <property type="evidence" value="ECO:0007669"/>
    <property type="project" value="UniProtKB-KW"/>
</dbReference>
<reference evidence="7 8" key="1">
    <citation type="journal article" date="2019" name="Microbiol. Resour. Announc.">
        <title>Complete Genome Sequence of Halomonas sulfidaeris Strain Esulfide1 Isolated from a Metal Sulfide Rock at a Depth of 2,200 Meters, Obtained Using Nanopore Sequencing.</title>
        <authorList>
            <person name="Saito M."/>
            <person name="Nishigata A."/>
            <person name="Galipon J."/>
            <person name="Arakawa K."/>
        </authorList>
    </citation>
    <scope>NUCLEOTIDE SEQUENCE [LARGE SCALE GENOMIC DNA]</scope>
    <source>
        <strain evidence="7 8">ATCC BAA-803</strain>
    </source>
</reference>
<dbReference type="SUPFAM" id="SSF52540">
    <property type="entry name" value="P-loop containing nucleoside triphosphate hydrolases"/>
    <property type="match status" value="1"/>
</dbReference>
<keyword evidence="5" id="KW-0051">Antiviral defense</keyword>
<keyword evidence="1" id="KW-0547">Nucleotide-binding</keyword>
<protein>
    <recommendedName>
        <fullName evidence="6">CRISPR-associated nuclease/helicase Cas3 domain-containing protein</fullName>
    </recommendedName>
</protein>
<evidence type="ECO:0000256" key="1">
    <source>
        <dbReference type="ARBA" id="ARBA00022741"/>
    </source>
</evidence>
<evidence type="ECO:0000256" key="2">
    <source>
        <dbReference type="ARBA" id="ARBA00022801"/>
    </source>
</evidence>
<keyword evidence="3" id="KW-0347">Helicase</keyword>
<evidence type="ECO:0000256" key="5">
    <source>
        <dbReference type="ARBA" id="ARBA00023118"/>
    </source>
</evidence>
<dbReference type="GO" id="GO:0004386">
    <property type="term" value="F:helicase activity"/>
    <property type="evidence" value="ECO:0007669"/>
    <property type="project" value="UniProtKB-KW"/>
</dbReference>
<evidence type="ECO:0000313" key="7">
    <source>
        <dbReference type="EMBL" id="BBI62901.1"/>
    </source>
</evidence>
<dbReference type="GO" id="GO:0016787">
    <property type="term" value="F:hydrolase activity"/>
    <property type="evidence" value="ECO:0007669"/>
    <property type="project" value="UniProtKB-KW"/>
</dbReference>
<accession>A0A455UE62</accession>
<evidence type="ECO:0000256" key="3">
    <source>
        <dbReference type="ARBA" id="ARBA00022806"/>
    </source>
</evidence>
<dbReference type="Pfam" id="PF22590">
    <property type="entry name" value="Cas3-like_C_2"/>
    <property type="match status" value="1"/>
</dbReference>
<gene>
    <name evidence="7" type="ORF">HSBAA_42070</name>
</gene>
<keyword evidence="2" id="KW-0378">Hydrolase</keyword>
<evidence type="ECO:0000256" key="4">
    <source>
        <dbReference type="ARBA" id="ARBA00022840"/>
    </source>
</evidence>
<evidence type="ECO:0000313" key="8">
    <source>
        <dbReference type="Proteomes" id="UP000320231"/>
    </source>
</evidence>